<evidence type="ECO:0000313" key="2">
    <source>
        <dbReference type="Proteomes" id="UP001202248"/>
    </source>
</evidence>
<reference evidence="1 2" key="1">
    <citation type="submission" date="2022-02" db="EMBL/GenBank/DDBJ databases">
        <authorList>
            <person name="Min J."/>
        </authorList>
    </citation>
    <scope>NUCLEOTIDE SEQUENCE [LARGE SCALE GENOMIC DNA]</scope>
    <source>
        <strain evidence="1 2">GR10-1</strain>
    </source>
</reference>
<proteinExistence type="predicted"/>
<keyword evidence="2" id="KW-1185">Reference proteome</keyword>
<comment type="caution">
    <text evidence="1">The sequence shown here is derived from an EMBL/GenBank/DDBJ whole genome shotgun (WGS) entry which is preliminary data.</text>
</comment>
<dbReference type="PANTHER" id="PTHR12224">
    <property type="entry name" value="BETA-1,4-MANNOSYL-GLYCOPROTEIN BETA-1,4-N-ACETYLGLUCOSAMINYL-TRANSFERASE"/>
    <property type="match status" value="1"/>
</dbReference>
<dbReference type="PANTHER" id="PTHR12224:SF0">
    <property type="entry name" value="BETA-1,4-MANNOSYL-GLYCOPROTEIN 4-BETA-N-ACETYLGLUCOSAMINYLTRANSFERASE"/>
    <property type="match status" value="1"/>
</dbReference>
<dbReference type="InterPro" id="IPR006813">
    <property type="entry name" value="Glyco_trans_17"/>
</dbReference>
<name>A0ABS9SMU5_9BACT</name>
<sequence length="314" mass="37530">MKKFDCFTFFNELDLLEFRLRLLDEQVDYFVIVESNLSHAGKNKSYYFKESKHRFAKWQHKIIYHPLVQSTEGLVFKSRNTHDLEDGSWVLENQQRNAIKDVIQPNEDDLIFIGDLDEILDPMVIKDIQGTSQPKAFSMLFHYYFMNCRNVGVEKTWNGTVAVSGRYFNNHTCQHIRDNRNDYARIENGGWHFSYLGGLEKIKQKLQAFAHTEYNKEEFLNDEHILFALEKGLDILKRPDTSYKLFPVFLYPRHLRKLMKQYPKFIKKASTLKWLLAELKEKKLKPDQTLFAKQFFKNLFFYFNCCFVTIIFFD</sequence>
<dbReference type="Pfam" id="PF04724">
    <property type="entry name" value="Glyco_transf_17"/>
    <property type="match status" value="1"/>
</dbReference>
<evidence type="ECO:0008006" key="3">
    <source>
        <dbReference type="Google" id="ProtNLM"/>
    </source>
</evidence>
<evidence type="ECO:0000313" key="1">
    <source>
        <dbReference type="EMBL" id="MCH5599700.1"/>
    </source>
</evidence>
<organism evidence="1 2">
    <name type="scientific">Niabella ginsengisoli</name>
    <dbReference type="NCBI Taxonomy" id="522298"/>
    <lineage>
        <taxon>Bacteria</taxon>
        <taxon>Pseudomonadati</taxon>
        <taxon>Bacteroidota</taxon>
        <taxon>Chitinophagia</taxon>
        <taxon>Chitinophagales</taxon>
        <taxon>Chitinophagaceae</taxon>
        <taxon>Niabella</taxon>
    </lineage>
</organism>
<protein>
    <recommendedName>
        <fullName evidence="3">Glycosyltransferase family 17</fullName>
    </recommendedName>
</protein>
<dbReference type="RefSeq" id="WP_240831733.1">
    <property type="nucleotide sequence ID" value="NZ_JAKWBL010000004.1"/>
</dbReference>
<gene>
    <name evidence="1" type="ORF">MKP09_18175</name>
</gene>
<dbReference type="EMBL" id="JAKWBL010000004">
    <property type="protein sequence ID" value="MCH5599700.1"/>
    <property type="molecule type" value="Genomic_DNA"/>
</dbReference>
<accession>A0ABS9SMU5</accession>
<dbReference type="Proteomes" id="UP001202248">
    <property type="component" value="Unassembled WGS sequence"/>
</dbReference>